<comment type="caution">
    <text evidence="2">The sequence shown here is derived from an EMBL/GenBank/DDBJ whole genome shotgun (WGS) entry which is preliminary data.</text>
</comment>
<dbReference type="InterPro" id="IPR002364">
    <property type="entry name" value="Quin_OxRdtase/zeta-crystal_CS"/>
</dbReference>
<dbReference type="GO" id="GO:0008270">
    <property type="term" value="F:zinc ion binding"/>
    <property type="evidence" value="ECO:0007669"/>
    <property type="project" value="InterPro"/>
</dbReference>
<accession>A0A0F9EX99</accession>
<feature type="domain" description="Enoyl reductase (ER)" evidence="1">
    <location>
        <begin position="1"/>
        <end position="200"/>
    </location>
</feature>
<dbReference type="PANTHER" id="PTHR44013">
    <property type="entry name" value="ZINC-TYPE ALCOHOL DEHYDROGENASE-LIKE PROTEIN C16A3.02C"/>
    <property type="match status" value="1"/>
</dbReference>
<dbReference type="InterPro" id="IPR036291">
    <property type="entry name" value="NAD(P)-bd_dom_sf"/>
</dbReference>
<sequence>MTFEEAATIPQSAIVALQGLRKKRQIQPGQKVLINGAGGGMGTFAVQIAKSFGAEVTGVDSTRKLDMVRSIGADHVIDYTQEDFTKSGKHYDLILDIAAHHSIFHCKRALSPKGIYVMVGGSKGAILQAMFLGPLISMFGSKKMGIVGYKPNKKEDMVFIGELFEAGKVVPVIDRRYPLSEVAEAFRYLEEGHHQGKLVITVEHNNKT</sequence>
<dbReference type="SUPFAM" id="SSF51735">
    <property type="entry name" value="NAD(P)-binding Rossmann-fold domains"/>
    <property type="match status" value="1"/>
</dbReference>
<dbReference type="Gene3D" id="3.90.180.10">
    <property type="entry name" value="Medium-chain alcohol dehydrogenases, catalytic domain"/>
    <property type="match status" value="1"/>
</dbReference>
<dbReference type="SMART" id="SM00829">
    <property type="entry name" value="PKS_ER"/>
    <property type="match status" value="1"/>
</dbReference>
<dbReference type="Pfam" id="PF13602">
    <property type="entry name" value="ADH_zinc_N_2"/>
    <property type="match status" value="1"/>
</dbReference>
<organism evidence="2">
    <name type="scientific">marine sediment metagenome</name>
    <dbReference type="NCBI Taxonomy" id="412755"/>
    <lineage>
        <taxon>unclassified sequences</taxon>
        <taxon>metagenomes</taxon>
        <taxon>ecological metagenomes</taxon>
    </lineage>
</organism>
<dbReference type="PROSITE" id="PS01162">
    <property type="entry name" value="QOR_ZETA_CRYSTAL"/>
    <property type="match status" value="1"/>
</dbReference>
<protein>
    <recommendedName>
        <fullName evidence="1">Enoyl reductase (ER) domain-containing protein</fullName>
    </recommendedName>
</protein>
<dbReference type="InterPro" id="IPR052733">
    <property type="entry name" value="Chloroplast_QOR"/>
</dbReference>
<reference evidence="2" key="1">
    <citation type="journal article" date="2015" name="Nature">
        <title>Complex archaea that bridge the gap between prokaryotes and eukaryotes.</title>
        <authorList>
            <person name="Spang A."/>
            <person name="Saw J.H."/>
            <person name="Jorgensen S.L."/>
            <person name="Zaremba-Niedzwiedzka K."/>
            <person name="Martijn J."/>
            <person name="Lind A.E."/>
            <person name="van Eijk R."/>
            <person name="Schleper C."/>
            <person name="Guy L."/>
            <person name="Ettema T.J."/>
        </authorList>
    </citation>
    <scope>NUCLEOTIDE SEQUENCE</scope>
</reference>
<dbReference type="PANTHER" id="PTHR44013:SF1">
    <property type="entry name" value="ZINC-TYPE ALCOHOL DEHYDROGENASE-LIKE PROTEIN C16A3.02C"/>
    <property type="match status" value="1"/>
</dbReference>
<dbReference type="InterPro" id="IPR020843">
    <property type="entry name" value="ER"/>
</dbReference>
<evidence type="ECO:0000313" key="2">
    <source>
        <dbReference type="EMBL" id="KKL70856.1"/>
    </source>
</evidence>
<evidence type="ECO:0000259" key="1">
    <source>
        <dbReference type="SMART" id="SM00829"/>
    </source>
</evidence>
<dbReference type="EMBL" id="LAZR01025768">
    <property type="protein sequence ID" value="KKL70856.1"/>
    <property type="molecule type" value="Genomic_DNA"/>
</dbReference>
<dbReference type="CDD" id="cd08267">
    <property type="entry name" value="MDR1"/>
    <property type="match status" value="1"/>
</dbReference>
<dbReference type="GO" id="GO:0016491">
    <property type="term" value="F:oxidoreductase activity"/>
    <property type="evidence" value="ECO:0007669"/>
    <property type="project" value="InterPro"/>
</dbReference>
<gene>
    <name evidence="2" type="ORF">LCGC14_2100710</name>
</gene>
<proteinExistence type="predicted"/>
<name>A0A0F9EX99_9ZZZZ</name>
<dbReference type="AlphaFoldDB" id="A0A0F9EX99"/>